<protein>
    <submittedName>
        <fullName evidence="3">Uncharacterized protein</fullName>
    </submittedName>
</protein>
<keyword evidence="4" id="KW-1185">Reference proteome</keyword>
<dbReference type="Proteomes" id="UP000288246">
    <property type="component" value="Unassembled WGS sequence"/>
</dbReference>
<evidence type="ECO:0000256" key="2">
    <source>
        <dbReference type="SAM" id="Phobius"/>
    </source>
</evidence>
<organism evidence="3 4">
    <name type="scientific">Cellulomonas algicola</name>
    <dbReference type="NCBI Taxonomy" id="2071633"/>
    <lineage>
        <taxon>Bacteria</taxon>
        <taxon>Bacillati</taxon>
        <taxon>Actinomycetota</taxon>
        <taxon>Actinomycetes</taxon>
        <taxon>Micrococcales</taxon>
        <taxon>Cellulomonadaceae</taxon>
        <taxon>Cellulomonas</taxon>
    </lineage>
</organism>
<evidence type="ECO:0000313" key="3">
    <source>
        <dbReference type="EMBL" id="GCD21054.1"/>
    </source>
</evidence>
<proteinExistence type="predicted"/>
<accession>A0A401V2C2</accession>
<feature type="transmembrane region" description="Helical" evidence="2">
    <location>
        <begin position="59"/>
        <end position="77"/>
    </location>
</feature>
<feature type="region of interest" description="Disordered" evidence="1">
    <location>
        <begin position="1"/>
        <end position="54"/>
    </location>
</feature>
<keyword evidence="2" id="KW-0812">Transmembrane</keyword>
<evidence type="ECO:0000256" key="1">
    <source>
        <dbReference type="SAM" id="MobiDB-lite"/>
    </source>
</evidence>
<keyword evidence="2" id="KW-1133">Transmembrane helix</keyword>
<feature type="transmembrane region" description="Helical" evidence="2">
    <location>
        <begin position="83"/>
        <end position="100"/>
    </location>
</feature>
<dbReference type="AlphaFoldDB" id="A0A401V2C2"/>
<keyword evidence="2" id="KW-0472">Membrane</keyword>
<evidence type="ECO:0000313" key="4">
    <source>
        <dbReference type="Proteomes" id="UP000288246"/>
    </source>
</evidence>
<feature type="region of interest" description="Disordered" evidence="1">
    <location>
        <begin position="168"/>
        <end position="222"/>
    </location>
</feature>
<reference evidence="3 4" key="1">
    <citation type="submission" date="2018-11" db="EMBL/GenBank/DDBJ databases">
        <title>Draft genome sequence of Cellulomonas takizawaensis strain TKZ-21.</title>
        <authorList>
            <person name="Yamamura H."/>
            <person name="Hayashi T."/>
            <person name="Hamada M."/>
            <person name="Serisawa Y."/>
            <person name="Matsuyama K."/>
            <person name="Nakagawa Y."/>
            <person name="Otoguro M."/>
            <person name="Yanagida F."/>
            <person name="Hayakawa M."/>
        </authorList>
    </citation>
    <scope>NUCLEOTIDE SEQUENCE [LARGE SCALE GENOMIC DNA]</scope>
    <source>
        <strain evidence="3 4">TKZ-21</strain>
    </source>
</reference>
<dbReference type="EMBL" id="BHYL01000225">
    <property type="protein sequence ID" value="GCD21054.1"/>
    <property type="molecule type" value="Genomic_DNA"/>
</dbReference>
<feature type="compositionally biased region" description="Acidic residues" evidence="1">
    <location>
        <begin position="35"/>
        <end position="50"/>
    </location>
</feature>
<sequence>MREVRQMPGAVRRPSDPRETGTAASPALPERAAREDDEPPAPATDEEDLPGDIPVVARWGAGGLAAVAGVVGAVAVFRTDNGVGAAALLLVAVFLTMTAVDGRFPRLRIGDNEVVSDLRRAVRQTKGTAEQAKHQADDATYNSTEVMEGLAAARDGLEEVRGRLDALEQRGVGSTGGRPSPVGPGPGHPPGDVAFDVPLGLPSDDAPPAGTSTGRAARPGLPDELHDLAERYKTVRWTVPRGPERTRAMEDLAREIVRVASTSTVDVTPLLGSPDLGLRLVAACALYARPDTAAVARVAEQALSDRKPFNEYWSLQALRRCLAGRCTSLTPDLRRRLDARAEAIGRGTDRARVIDGILRDCP</sequence>
<gene>
    <name evidence="3" type="ORF">CTKZ_26160</name>
</gene>
<comment type="caution">
    <text evidence="3">The sequence shown here is derived from an EMBL/GenBank/DDBJ whole genome shotgun (WGS) entry which is preliminary data.</text>
</comment>
<name>A0A401V2C2_9CELL</name>